<keyword evidence="9" id="KW-0472">Membrane</keyword>
<evidence type="ECO:0000259" key="10">
    <source>
        <dbReference type="PROSITE" id="PS50011"/>
    </source>
</evidence>
<keyword evidence="12" id="KW-1185">Reference proteome</keyword>
<comment type="catalytic activity">
    <reaction evidence="8">
        <text>L-seryl-[protein] + ATP = O-phospho-L-seryl-[protein] + ADP + H(+)</text>
        <dbReference type="Rhea" id="RHEA:17989"/>
        <dbReference type="Rhea" id="RHEA-COMP:9863"/>
        <dbReference type="Rhea" id="RHEA-COMP:11604"/>
        <dbReference type="ChEBI" id="CHEBI:15378"/>
        <dbReference type="ChEBI" id="CHEBI:29999"/>
        <dbReference type="ChEBI" id="CHEBI:30616"/>
        <dbReference type="ChEBI" id="CHEBI:83421"/>
        <dbReference type="ChEBI" id="CHEBI:456216"/>
        <dbReference type="EC" id="2.7.11.1"/>
    </reaction>
</comment>
<name>A0ABS3FWD8_9CYAN</name>
<dbReference type="GO" id="GO:0004674">
    <property type="term" value="F:protein serine/threonine kinase activity"/>
    <property type="evidence" value="ECO:0007669"/>
    <property type="project" value="UniProtKB-KW"/>
</dbReference>
<dbReference type="InterPro" id="IPR000719">
    <property type="entry name" value="Prot_kinase_dom"/>
</dbReference>
<sequence length="455" mass="51490">MHQPGQVIKARYRILNKLGQGGIATTYAAEDLDIGQDVAIKTLSLHELTDWKALELFEREGKVLSQLNHPAIPKYLDYFQLDTNEDRYFYIVQEIAPGQSLQELVESGWHPTELDVREIAEQLLEILGYLHQLNPPVVHRDIKPQNIICESTGKVFLVDFGAVQDTYCHTLSRGGTMVGTYGYMPPEQFRGQAEPATDLYGLGATLLFLLSHKDPADFPGKKLKIDFRPYVKISPELADWLEGLLEPLIEDRFKSAPEALAVLHSHREIIAGRSVSNPQPAKSNVILQKRNDKLSIKISSNPSKALTSLMLLSLAVFLLTRFFPVSLHSEVGVFLLVFLLIFILNSGFFGPKFVDCFVFTQLDFQGNQFKISWSFLGLSRKIEGNIQDIFRVEVNKKKVPIHNKKSKKKYRLLISCVLQVGVKSYHFGYNLTQAEKEWLVTEMANFLGKPKVIDA</sequence>
<dbReference type="InterPro" id="IPR011009">
    <property type="entry name" value="Kinase-like_dom_sf"/>
</dbReference>
<dbReference type="EMBL" id="JAFLQW010000506">
    <property type="protein sequence ID" value="MBO0351167.1"/>
    <property type="molecule type" value="Genomic_DNA"/>
</dbReference>
<evidence type="ECO:0000256" key="9">
    <source>
        <dbReference type="SAM" id="Phobius"/>
    </source>
</evidence>
<dbReference type="CDD" id="cd14014">
    <property type="entry name" value="STKc_PknB_like"/>
    <property type="match status" value="1"/>
</dbReference>
<evidence type="ECO:0000256" key="5">
    <source>
        <dbReference type="ARBA" id="ARBA00022777"/>
    </source>
</evidence>
<dbReference type="Gene3D" id="1.10.510.10">
    <property type="entry name" value="Transferase(Phosphotransferase) domain 1"/>
    <property type="match status" value="1"/>
</dbReference>
<keyword evidence="9" id="KW-1133">Transmembrane helix</keyword>
<feature type="transmembrane region" description="Helical" evidence="9">
    <location>
        <begin position="331"/>
        <end position="350"/>
    </location>
</feature>
<evidence type="ECO:0000256" key="6">
    <source>
        <dbReference type="ARBA" id="ARBA00022840"/>
    </source>
</evidence>
<proteinExistence type="predicted"/>
<keyword evidence="4" id="KW-0547">Nucleotide-binding</keyword>
<evidence type="ECO:0000256" key="8">
    <source>
        <dbReference type="ARBA" id="ARBA00048679"/>
    </source>
</evidence>
<keyword evidence="5 11" id="KW-0418">Kinase</keyword>
<evidence type="ECO:0000256" key="1">
    <source>
        <dbReference type="ARBA" id="ARBA00012513"/>
    </source>
</evidence>
<protein>
    <recommendedName>
        <fullName evidence="1">non-specific serine/threonine protein kinase</fullName>
        <ecNumber evidence="1">2.7.11.1</ecNumber>
    </recommendedName>
</protein>
<evidence type="ECO:0000313" key="11">
    <source>
        <dbReference type="EMBL" id="MBO0351167.1"/>
    </source>
</evidence>
<evidence type="ECO:0000256" key="4">
    <source>
        <dbReference type="ARBA" id="ARBA00022741"/>
    </source>
</evidence>
<dbReference type="PROSITE" id="PS50011">
    <property type="entry name" value="PROTEIN_KINASE_DOM"/>
    <property type="match status" value="1"/>
</dbReference>
<gene>
    <name evidence="11" type="ORF">J0895_19230</name>
</gene>
<comment type="catalytic activity">
    <reaction evidence="7">
        <text>L-threonyl-[protein] + ATP = O-phospho-L-threonyl-[protein] + ADP + H(+)</text>
        <dbReference type="Rhea" id="RHEA:46608"/>
        <dbReference type="Rhea" id="RHEA-COMP:11060"/>
        <dbReference type="Rhea" id="RHEA-COMP:11605"/>
        <dbReference type="ChEBI" id="CHEBI:15378"/>
        <dbReference type="ChEBI" id="CHEBI:30013"/>
        <dbReference type="ChEBI" id="CHEBI:30616"/>
        <dbReference type="ChEBI" id="CHEBI:61977"/>
        <dbReference type="ChEBI" id="CHEBI:456216"/>
        <dbReference type="EC" id="2.7.11.1"/>
    </reaction>
</comment>
<organism evidence="11 12">
    <name type="scientific">Phormidium pseudopriestleyi FRX01</name>
    <dbReference type="NCBI Taxonomy" id="1759528"/>
    <lineage>
        <taxon>Bacteria</taxon>
        <taxon>Bacillati</taxon>
        <taxon>Cyanobacteriota</taxon>
        <taxon>Cyanophyceae</taxon>
        <taxon>Oscillatoriophycideae</taxon>
        <taxon>Oscillatoriales</taxon>
        <taxon>Oscillatoriaceae</taxon>
        <taxon>Phormidium</taxon>
    </lineage>
</organism>
<accession>A0ABS3FWD8</accession>
<dbReference type="Pfam" id="PF00069">
    <property type="entry name" value="Pkinase"/>
    <property type="match status" value="1"/>
</dbReference>
<dbReference type="PANTHER" id="PTHR24363">
    <property type="entry name" value="SERINE/THREONINE PROTEIN KINASE"/>
    <property type="match status" value="1"/>
</dbReference>
<dbReference type="Gene3D" id="3.30.200.20">
    <property type="entry name" value="Phosphorylase Kinase, domain 1"/>
    <property type="match status" value="1"/>
</dbReference>
<dbReference type="EC" id="2.7.11.1" evidence="1"/>
<keyword evidence="9" id="KW-0812">Transmembrane</keyword>
<dbReference type="Proteomes" id="UP000664844">
    <property type="component" value="Unassembled WGS sequence"/>
</dbReference>
<evidence type="ECO:0000256" key="7">
    <source>
        <dbReference type="ARBA" id="ARBA00047899"/>
    </source>
</evidence>
<dbReference type="PROSITE" id="PS00108">
    <property type="entry name" value="PROTEIN_KINASE_ST"/>
    <property type="match status" value="1"/>
</dbReference>
<evidence type="ECO:0000313" key="12">
    <source>
        <dbReference type="Proteomes" id="UP000664844"/>
    </source>
</evidence>
<dbReference type="PANTHER" id="PTHR24363:SF0">
    <property type="entry name" value="SERINE_THREONINE KINASE LIKE DOMAIN CONTAINING 1"/>
    <property type="match status" value="1"/>
</dbReference>
<keyword evidence="6" id="KW-0067">ATP-binding</keyword>
<feature type="domain" description="Protein kinase" evidence="10">
    <location>
        <begin position="12"/>
        <end position="269"/>
    </location>
</feature>
<dbReference type="SMART" id="SM00220">
    <property type="entry name" value="S_TKc"/>
    <property type="match status" value="1"/>
</dbReference>
<keyword evidence="2 11" id="KW-0723">Serine/threonine-protein kinase</keyword>
<reference evidence="11 12" key="1">
    <citation type="submission" date="2021-03" db="EMBL/GenBank/DDBJ databases">
        <title>Metabolic Capacity of the Antarctic Cyanobacterium Phormidium pseudopriestleyi that Sustains Oxygenic Photosynthesis in the Presence of Hydrogen Sulfide.</title>
        <authorList>
            <person name="Lumian J.E."/>
            <person name="Jungblut A.D."/>
            <person name="Dillon M.L."/>
            <person name="Hawes I."/>
            <person name="Doran P.T."/>
            <person name="Mackey T.J."/>
            <person name="Dick G.J."/>
            <person name="Grettenberger C.L."/>
            <person name="Sumner D.Y."/>
        </authorList>
    </citation>
    <scope>NUCLEOTIDE SEQUENCE [LARGE SCALE GENOMIC DNA]</scope>
    <source>
        <strain evidence="11 12">FRX01</strain>
    </source>
</reference>
<dbReference type="InterPro" id="IPR008271">
    <property type="entry name" value="Ser/Thr_kinase_AS"/>
</dbReference>
<evidence type="ECO:0000256" key="2">
    <source>
        <dbReference type="ARBA" id="ARBA00022527"/>
    </source>
</evidence>
<feature type="transmembrane region" description="Helical" evidence="9">
    <location>
        <begin position="305"/>
        <end position="324"/>
    </location>
</feature>
<comment type="caution">
    <text evidence="11">The sequence shown here is derived from an EMBL/GenBank/DDBJ whole genome shotgun (WGS) entry which is preliminary data.</text>
</comment>
<dbReference type="RefSeq" id="WP_207089621.1">
    <property type="nucleotide sequence ID" value="NZ_JAFLQW010000506.1"/>
</dbReference>
<evidence type="ECO:0000256" key="3">
    <source>
        <dbReference type="ARBA" id="ARBA00022679"/>
    </source>
</evidence>
<keyword evidence="3" id="KW-0808">Transferase</keyword>
<dbReference type="SUPFAM" id="SSF56112">
    <property type="entry name" value="Protein kinase-like (PK-like)"/>
    <property type="match status" value="1"/>
</dbReference>